<dbReference type="Proteomes" id="UP000199387">
    <property type="component" value="Unassembled WGS sequence"/>
</dbReference>
<reference evidence="1 2" key="1">
    <citation type="submission" date="2016-10" db="EMBL/GenBank/DDBJ databases">
        <authorList>
            <person name="de Groot N.N."/>
        </authorList>
    </citation>
    <scope>NUCLEOTIDE SEQUENCE [LARGE SCALE GENOMIC DNA]</scope>
    <source>
        <strain evidence="1 2">DSM 45514</strain>
    </source>
</reference>
<organism evidence="1 2">
    <name type="scientific">Melghirimyces thermohalophilus</name>
    <dbReference type="NCBI Taxonomy" id="1236220"/>
    <lineage>
        <taxon>Bacteria</taxon>
        <taxon>Bacillati</taxon>
        <taxon>Bacillota</taxon>
        <taxon>Bacilli</taxon>
        <taxon>Bacillales</taxon>
        <taxon>Thermoactinomycetaceae</taxon>
        <taxon>Melghirimyces</taxon>
    </lineage>
</organism>
<sequence length="242" mass="28518">MTSVPPRSRRLSSIPLDNLWPHLPHAVLALTELEQDEMYPLLTATAIPRYLEEATAFGREAATNESDDGDLTRLFNRIIQSGVRVRLIEQNGAKGNGWIRAQYHRKPPTIDVYRSSMEQLEQFFAKCGYRVAEEDLIALHLYHEWFHHLESTRLGRTDYRLPKVRKKKWGPLVFRQRVYRLREIAAHAFTQEAMGLTWSPLWLDHLLLLTEKGWTKSQIREHFQFLHQKYQKITESDREART</sequence>
<accession>A0A1G6JSL9</accession>
<protein>
    <submittedName>
        <fullName evidence="1">Uncharacterized protein</fullName>
    </submittedName>
</protein>
<evidence type="ECO:0000313" key="2">
    <source>
        <dbReference type="Proteomes" id="UP000199387"/>
    </source>
</evidence>
<gene>
    <name evidence="1" type="ORF">SAMN04488112_104165</name>
</gene>
<dbReference type="EMBL" id="FMZA01000004">
    <property type="protein sequence ID" value="SDC21687.1"/>
    <property type="molecule type" value="Genomic_DNA"/>
</dbReference>
<dbReference type="AlphaFoldDB" id="A0A1G6JSL9"/>
<name>A0A1G6JSL9_9BACL</name>
<evidence type="ECO:0000313" key="1">
    <source>
        <dbReference type="EMBL" id="SDC21687.1"/>
    </source>
</evidence>
<dbReference type="STRING" id="1236220.SAMN04488112_104165"/>
<proteinExistence type="predicted"/>
<keyword evidence="2" id="KW-1185">Reference proteome</keyword>